<sequence length="296" mass="34799">MQVENTCPHSHFNYGQPRNFVKHVIQDNTDPELIIQNLVMLERLHIWMTPLKTIEFNAVMKTNILIWNCQGAGQLKFHKFLKGYLREFDLGLVVLVETRISGSKADKDLGYKGSKFTWNKGLIFERLDRALCNYQWDVKFPCTAVYHLQKVMYNHRPLAIKFGNEGPKLNRPFRYFIKKWSRETYGHVIAKKRRILARLQGIQKALERFYFKKSDKFIHMRIRFPDLVDDFCFTAVFESPQRIRRKDLWVGLNHITESIQSPWLIAGDFNVMLNADEKKGGQVGTLKVPFVQSVCQ</sequence>
<dbReference type="AlphaFoldDB" id="A0A2P5XVF9"/>
<evidence type="ECO:0000313" key="1">
    <source>
        <dbReference type="EMBL" id="PPS07318.1"/>
    </source>
</evidence>
<reference evidence="1 2" key="1">
    <citation type="submission" date="2015-01" db="EMBL/GenBank/DDBJ databases">
        <title>Genome of allotetraploid Gossypium barbadense reveals genomic plasticity and fiber elongation in cotton evolution.</title>
        <authorList>
            <person name="Chen X."/>
            <person name="Liu X."/>
            <person name="Zhao B."/>
            <person name="Zheng H."/>
            <person name="Hu Y."/>
            <person name="Lu G."/>
            <person name="Yang C."/>
            <person name="Chen J."/>
            <person name="Shan C."/>
            <person name="Zhang L."/>
            <person name="Zhou Y."/>
            <person name="Wang L."/>
            <person name="Guo W."/>
            <person name="Bai Y."/>
            <person name="Ruan J."/>
            <person name="Shangguan X."/>
            <person name="Mao Y."/>
            <person name="Jiang J."/>
            <person name="Zhu Y."/>
            <person name="Lei J."/>
            <person name="Kang H."/>
            <person name="Chen S."/>
            <person name="He X."/>
            <person name="Wang R."/>
            <person name="Wang Y."/>
            <person name="Chen J."/>
            <person name="Wang L."/>
            <person name="Yu S."/>
            <person name="Wang B."/>
            <person name="Wei J."/>
            <person name="Song S."/>
            <person name="Lu X."/>
            <person name="Gao Z."/>
            <person name="Gu W."/>
            <person name="Deng X."/>
            <person name="Ma D."/>
            <person name="Wang S."/>
            <person name="Liang W."/>
            <person name="Fang L."/>
            <person name="Cai C."/>
            <person name="Zhu X."/>
            <person name="Zhou B."/>
            <person name="Zhang Y."/>
            <person name="Chen Z."/>
            <person name="Xu S."/>
            <person name="Zhu R."/>
            <person name="Wang S."/>
            <person name="Zhang T."/>
            <person name="Zhao G."/>
        </authorList>
    </citation>
    <scope>NUCLEOTIDE SEQUENCE [LARGE SCALE GENOMIC DNA]</scope>
    <source>
        <strain evidence="2">cv. Xinhai21</strain>
        <tissue evidence="1">Leaf</tissue>
    </source>
</reference>
<proteinExistence type="predicted"/>
<name>A0A2P5XVF9_GOSBA</name>
<gene>
    <name evidence="1" type="ORF">GOBAR_AA13325</name>
</gene>
<dbReference type="PANTHER" id="PTHR33710">
    <property type="entry name" value="BNAC02G09200D PROTEIN"/>
    <property type="match status" value="1"/>
</dbReference>
<accession>A0A2P5XVF9</accession>
<organism evidence="1 2">
    <name type="scientific">Gossypium barbadense</name>
    <name type="common">Sea Island cotton</name>
    <name type="synonym">Hibiscus barbadensis</name>
    <dbReference type="NCBI Taxonomy" id="3634"/>
    <lineage>
        <taxon>Eukaryota</taxon>
        <taxon>Viridiplantae</taxon>
        <taxon>Streptophyta</taxon>
        <taxon>Embryophyta</taxon>
        <taxon>Tracheophyta</taxon>
        <taxon>Spermatophyta</taxon>
        <taxon>Magnoliopsida</taxon>
        <taxon>eudicotyledons</taxon>
        <taxon>Gunneridae</taxon>
        <taxon>Pentapetalae</taxon>
        <taxon>rosids</taxon>
        <taxon>malvids</taxon>
        <taxon>Malvales</taxon>
        <taxon>Malvaceae</taxon>
        <taxon>Malvoideae</taxon>
        <taxon>Gossypium</taxon>
    </lineage>
</organism>
<dbReference type="Gene3D" id="3.60.10.10">
    <property type="entry name" value="Endonuclease/exonuclease/phosphatase"/>
    <property type="match status" value="1"/>
</dbReference>
<dbReference type="SUPFAM" id="SSF56219">
    <property type="entry name" value="DNase I-like"/>
    <property type="match status" value="1"/>
</dbReference>
<protein>
    <recommendedName>
        <fullName evidence="3">Endonuclease/exonuclease/phosphatase domain-containing protein</fullName>
    </recommendedName>
</protein>
<dbReference type="OrthoDB" id="983824at2759"/>
<dbReference type="PANTHER" id="PTHR33710:SF77">
    <property type="entry name" value="DNASE I-LIKE SUPERFAMILY PROTEIN"/>
    <property type="match status" value="1"/>
</dbReference>
<dbReference type="EMBL" id="KZ664155">
    <property type="protein sequence ID" value="PPS07318.1"/>
    <property type="molecule type" value="Genomic_DNA"/>
</dbReference>
<evidence type="ECO:0000313" key="2">
    <source>
        <dbReference type="Proteomes" id="UP000239757"/>
    </source>
</evidence>
<dbReference type="Proteomes" id="UP000239757">
    <property type="component" value="Unassembled WGS sequence"/>
</dbReference>
<dbReference type="InterPro" id="IPR036691">
    <property type="entry name" value="Endo/exonu/phosph_ase_sf"/>
</dbReference>
<evidence type="ECO:0008006" key="3">
    <source>
        <dbReference type="Google" id="ProtNLM"/>
    </source>
</evidence>